<proteinExistence type="predicted"/>
<organism evidence="1 2">
    <name type="scientific">Letharia columbiana</name>
    <dbReference type="NCBI Taxonomy" id="112416"/>
    <lineage>
        <taxon>Eukaryota</taxon>
        <taxon>Fungi</taxon>
        <taxon>Dikarya</taxon>
        <taxon>Ascomycota</taxon>
        <taxon>Pezizomycotina</taxon>
        <taxon>Lecanoromycetes</taxon>
        <taxon>OSLEUM clade</taxon>
        <taxon>Lecanoromycetidae</taxon>
        <taxon>Lecanorales</taxon>
        <taxon>Lecanorineae</taxon>
        <taxon>Parmeliaceae</taxon>
        <taxon>Letharia</taxon>
    </lineage>
</organism>
<keyword evidence="2" id="KW-1185">Reference proteome</keyword>
<reference evidence="1 2" key="1">
    <citation type="journal article" date="2020" name="Genomics">
        <title>Complete, high-quality genomes from long-read metagenomic sequencing of two wolf lichen thalli reveals enigmatic genome architecture.</title>
        <authorList>
            <person name="McKenzie S.K."/>
            <person name="Walston R.F."/>
            <person name="Allen J.L."/>
        </authorList>
    </citation>
    <scope>NUCLEOTIDE SEQUENCE [LARGE SCALE GENOMIC DNA]</scope>
    <source>
        <strain evidence="1">WasteWater2</strain>
    </source>
</reference>
<dbReference type="SUPFAM" id="SSF49899">
    <property type="entry name" value="Concanavalin A-like lectins/glucanases"/>
    <property type="match status" value="1"/>
</dbReference>
<evidence type="ECO:0000313" key="2">
    <source>
        <dbReference type="Proteomes" id="UP000578531"/>
    </source>
</evidence>
<dbReference type="GeneID" id="59294180"/>
<comment type="caution">
    <text evidence="1">The sequence shown here is derived from an EMBL/GenBank/DDBJ whole genome shotgun (WGS) entry which is preliminary data.</text>
</comment>
<accession>A0A8H6FFC3</accession>
<dbReference type="RefSeq" id="XP_037158723.1">
    <property type="nucleotide sequence ID" value="XM_037314415.1"/>
</dbReference>
<dbReference type="OrthoDB" id="192832at2759"/>
<protein>
    <submittedName>
        <fullName evidence="1">Uncharacterized protein</fullName>
    </submittedName>
</protein>
<dbReference type="InterPro" id="IPR013320">
    <property type="entry name" value="ConA-like_dom_sf"/>
</dbReference>
<dbReference type="Gene3D" id="2.60.120.200">
    <property type="match status" value="1"/>
</dbReference>
<dbReference type="Proteomes" id="UP000578531">
    <property type="component" value="Unassembled WGS sequence"/>
</dbReference>
<evidence type="ECO:0000313" key="1">
    <source>
        <dbReference type="EMBL" id="KAF6226056.1"/>
    </source>
</evidence>
<dbReference type="EMBL" id="JACCJC010000093">
    <property type="protein sequence ID" value="KAF6226056.1"/>
    <property type="molecule type" value="Genomic_DNA"/>
</dbReference>
<name>A0A8H6FFC3_9LECA</name>
<gene>
    <name evidence="1" type="ORF">HO173_012546</name>
</gene>
<dbReference type="Pfam" id="PF26113">
    <property type="entry name" value="GH16_XgeA"/>
    <property type="match status" value="1"/>
</dbReference>
<dbReference type="AlphaFoldDB" id="A0A8H6FFC3"/>
<sequence length="216" mass="23561">MDLKNAHAPEHPTNNCRVKAFSSLTREQLSLTASNNFTGDDPSDGFIHYVNQQGSVEQKLTFASANSVILPLIQLMRMPVRAVIRSKSPANRHSIQACSYSTFFTHQTAVGLGKQKKKSTRGYWCEDVRRPAIWTADPSSWPKTGGIDVLEAVNSATTGNQTTLHTSNGCTVHAKRKELGKVLTRDCYNGTDQMQGAASKGQTILSGKHSTTIVVV</sequence>